<evidence type="ECO:0000259" key="2">
    <source>
        <dbReference type="SMART" id="SM00062"/>
    </source>
</evidence>
<dbReference type="Gene3D" id="3.40.190.10">
    <property type="entry name" value="Periplasmic binding protein-like II"/>
    <property type="match status" value="2"/>
</dbReference>
<dbReference type="Proteomes" id="UP000290849">
    <property type="component" value="Unassembled WGS sequence"/>
</dbReference>
<gene>
    <name evidence="3" type="primary">ehuB</name>
    <name evidence="3" type="ORF">C7R54_07765</name>
</gene>
<evidence type="ECO:0000256" key="1">
    <source>
        <dbReference type="ARBA" id="ARBA00022729"/>
    </source>
</evidence>
<proteinExistence type="predicted"/>
<dbReference type="OrthoDB" id="9768183at2"/>
<dbReference type="CDD" id="cd01002">
    <property type="entry name" value="PBP2_Ehub_like"/>
    <property type="match status" value="1"/>
</dbReference>
<feature type="domain" description="Solute-binding protein family 3/N-terminal" evidence="2">
    <location>
        <begin position="70"/>
        <end position="306"/>
    </location>
</feature>
<name>A0A4Q1HKX6_9BURK</name>
<dbReference type="GO" id="GO:0051470">
    <property type="term" value="P:ectoine transmembrane transport"/>
    <property type="evidence" value="ECO:0007669"/>
    <property type="project" value="InterPro"/>
</dbReference>
<protein>
    <submittedName>
        <fullName evidence="3">Ectoine/hydroxyectoine ABC transporter substrate-binding protein EhuB</fullName>
    </submittedName>
</protein>
<dbReference type="SUPFAM" id="SSF53850">
    <property type="entry name" value="Periplasmic binding protein-like II"/>
    <property type="match status" value="1"/>
</dbReference>
<keyword evidence="4" id="KW-1185">Reference proteome</keyword>
<dbReference type="AlphaFoldDB" id="A0A4Q1HKX6"/>
<dbReference type="NCBIfam" id="TIGR02995">
    <property type="entry name" value="ectoine_ehuB"/>
    <property type="match status" value="1"/>
</dbReference>
<dbReference type="SMART" id="SM00062">
    <property type="entry name" value="PBPb"/>
    <property type="match status" value="1"/>
</dbReference>
<dbReference type="GO" id="GO:0033294">
    <property type="term" value="F:ectoine binding"/>
    <property type="evidence" value="ECO:0007669"/>
    <property type="project" value="InterPro"/>
</dbReference>
<comment type="caution">
    <text evidence="3">The sequence shown here is derived from an EMBL/GenBank/DDBJ whole genome shotgun (WGS) entry which is preliminary data.</text>
</comment>
<reference evidence="3 4" key="1">
    <citation type="journal article" date="2017" name="Int. J. Syst. Evol. Microbiol.">
        <title>Achromobacter aloeverae sp. nov., isolated from the root of Aloe vera (L.) Burm.f.</title>
        <authorList>
            <person name="Kuncharoen N."/>
            <person name="Muramatsu Y."/>
            <person name="Shibata C."/>
            <person name="Kamakura Y."/>
            <person name="Nakagawa Y."/>
            <person name="Tanasupawat S."/>
        </authorList>
    </citation>
    <scope>NUCLEOTIDE SEQUENCE [LARGE SCALE GENOMIC DNA]</scope>
    <source>
        <strain evidence="3 4">AVA-1</strain>
    </source>
</reference>
<accession>A0A4Q1HKX6</accession>
<dbReference type="InterPro" id="IPR014337">
    <property type="entry name" value="Ectoine_EhuB"/>
</dbReference>
<dbReference type="PANTHER" id="PTHR35936">
    <property type="entry name" value="MEMBRANE-BOUND LYTIC MUREIN TRANSGLYCOSYLASE F"/>
    <property type="match status" value="1"/>
</dbReference>
<sequence length="322" mass="33790">MVLCNIISATLNFGKGGQGLPKSLRLAIVAAIGAGLLGYAAVRAGGDGGGRPQAQARAPDTLAQARAKGEIRVGYANEAPFAYMDSRGNQVTGESVEIARVVLRRLGIRHVQAVLTEFGSLIPGLNAGRFDIIAAGMYVTPDRCRQVAFSDPTYGVGAAFLVPAHNPRNLHGYEDLARQADARLGIVVGAIEGDYAAAVGIPADRMVIFPDAVSALAGVQVGRADAYAATALTINHLLGKLPPDGGLETAQPFSDPVIDGKPVRGYGAYAFRKDDQALVDAFNAELKRFIGTPEHRRLVAPFGFTEKELPRGMTAARLCAGQ</sequence>
<evidence type="ECO:0000313" key="4">
    <source>
        <dbReference type="Proteomes" id="UP000290849"/>
    </source>
</evidence>
<dbReference type="Pfam" id="PF00497">
    <property type="entry name" value="SBP_bac_3"/>
    <property type="match status" value="1"/>
</dbReference>
<dbReference type="EMBL" id="PYAL01000002">
    <property type="protein sequence ID" value="RXN91081.1"/>
    <property type="molecule type" value="Genomic_DNA"/>
</dbReference>
<evidence type="ECO:0000313" key="3">
    <source>
        <dbReference type="EMBL" id="RXN91081.1"/>
    </source>
</evidence>
<keyword evidence="1" id="KW-0732">Signal</keyword>
<dbReference type="InterPro" id="IPR001638">
    <property type="entry name" value="Solute-binding_3/MltF_N"/>
</dbReference>
<organism evidence="3 4">
    <name type="scientific">Achromobacter aloeverae</name>
    <dbReference type="NCBI Taxonomy" id="1750518"/>
    <lineage>
        <taxon>Bacteria</taxon>
        <taxon>Pseudomonadati</taxon>
        <taxon>Pseudomonadota</taxon>
        <taxon>Betaproteobacteria</taxon>
        <taxon>Burkholderiales</taxon>
        <taxon>Alcaligenaceae</taxon>
        <taxon>Achromobacter</taxon>
    </lineage>
</organism>
<dbReference type="PANTHER" id="PTHR35936:SF17">
    <property type="entry name" value="ARGININE-BINDING EXTRACELLULAR PROTEIN ARTP"/>
    <property type="match status" value="1"/>
</dbReference>